<dbReference type="Gene3D" id="1.10.287.110">
    <property type="entry name" value="DnaJ domain"/>
    <property type="match status" value="1"/>
</dbReference>
<dbReference type="PROSITE" id="PS50076">
    <property type="entry name" value="DNAJ_2"/>
    <property type="match status" value="1"/>
</dbReference>
<feature type="transmembrane region" description="Helical" evidence="2">
    <location>
        <begin position="35"/>
        <end position="53"/>
    </location>
</feature>
<dbReference type="CDD" id="cd06257">
    <property type="entry name" value="DnaJ"/>
    <property type="match status" value="1"/>
</dbReference>
<dbReference type="Proteomes" id="UP000694918">
    <property type="component" value="Unplaced"/>
</dbReference>
<accession>A0AAJ6X7C4</accession>
<feature type="domain" description="J" evidence="3">
    <location>
        <begin position="136"/>
        <end position="198"/>
    </location>
</feature>
<keyword evidence="4" id="KW-1185">Reference proteome</keyword>
<protein>
    <submittedName>
        <fullName evidence="5 6">DnaJ homolog subfamily C member 3 homolog isoform X3</fullName>
    </submittedName>
</protein>
<evidence type="ECO:0000313" key="4">
    <source>
        <dbReference type="Proteomes" id="UP000694918"/>
    </source>
</evidence>
<keyword evidence="2" id="KW-1133">Transmembrane helix</keyword>
<dbReference type="InterPro" id="IPR001623">
    <property type="entry name" value="DnaJ_domain"/>
</dbReference>
<dbReference type="GeneID" id="105113782"/>
<dbReference type="GeneID" id="105118438"/>
<evidence type="ECO:0000313" key="5">
    <source>
        <dbReference type="RefSeq" id="XP_011008402.1"/>
    </source>
</evidence>
<dbReference type="RefSeq" id="XP_011014702.1">
    <property type="nucleotide sequence ID" value="XM_011016400.1"/>
</dbReference>
<evidence type="ECO:0000259" key="3">
    <source>
        <dbReference type="PROSITE" id="PS50076"/>
    </source>
</evidence>
<feature type="region of interest" description="Disordered" evidence="1">
    <location>
        <begin position="1"/>
        <end position="29"/>
    </location>
</feature>
<evidence type="ECO:0000313" key="6">
    <source>
        <dbReference type="RefSeq" id="XP_011014702.1"/>
    </source>
</evidence>
<keyword evidence="2" id="KW-0472">Membrane</keyword>
<name>A0AAJ6X7C4_POPEU</name>
<proteinExistence type="predicted"/>
<sequence>MGGEKINQSKDNPWLSSTNMPPPPPYQGKSEDMKLWGVVIFGLIGATATTYAVRQLRRTVDELYAQERIRRMQSMFNRERNKFKRDYERWRENGPGAYHQHFQRDDWYWKTDSSFRDQRTNFRRTPRDSGSYPLSHHYSVLGLDRSRTAPYTEAEIKTAFRTKAKEFHPDQNQDNKETAEAKFKEVMTSYEAIKQERKNTKC</sequence>
<keyword evidence="2" id="KW-0812">Transmembrane</keyword>
<dbReference type="SMART" id="SM00271">
    <property type="entry name" value="DnaJ"/>
    <property type="match status" value="1"/>
</dbReference>
<gene>
    <name evidence="5" type="primary">LOC105113782</name>
    <name evidence="6" type="synonym">LOC105118438</name>
</gene>
<dbReference type="PRINTS" id="PR00625">
    <property type="entry name" value="JDOMAIN"/>
</dbReference>
<evidence type="ECO:0000256" key="2">
    <source>
        <dbReference type="SAM" id="Phobius"/>
    </source>
</evidence>
<dbReference type="RefSeq" id="XP_011008402.1">
    <property type="nucleotide sequence ID" value="XM_011010100.1"/>
</dbReference>
<dbReference type="AlphaFoldDB" id="A0AAJ6X7C4"/>
<evidence type="ECO:0000256" key="1">
    <source>
        <dbReference type="SAM" id="MobiDB-lite"/>
    </source>
</evidence>
<dbReference type="PANTHER" id="PTHR45000:SF5">
    <property type="entry name" value="CHAPERONE DNAJ-DOMAIN SUPERFAMILY PROTEIN"/>
    <property type="match status" value="1"/>
</dbReference>
<reference evidence="5 6" key="1">
    <citation type="submission" date="2025-04" db="UniProtKB">
        <authorList>
            <consortium name="RefSeq"/>
        </authorList>
    </citation>
    <scope>IDENTIFICATION</scope>
</reference>
<dbReference type="PANTHER" id="PTHR45000">
    <property type="entry name" value="CHAPERONE DNAJ-DOMAIN SUPERFAMILY PROTEIN"/>
    <property type="match status" value="1"/>
</dbReference>
<dbReference type="SUPFAM" id="SSF46565">
    <property type="entry name" value="Chaperone J-domain"/>
    <property type="match status" value="1"/>
</dbReference>
<organism evidence="4 5">
    <name type="scientific">Populus euphratica</name>
    <name type="common">Euphrates poplar</name>
    <dbReference type="NCBI Taxonomy" id="75702"/>
    <lineage>
        <taxon>Eukaryota</taxon>
        <taxon>Viridiplantae</taxon>
        <taxon>Streptophyta</taxon>
        <taxon>Embryophyta</taxon>
        <taxon>Tracheophyta</taxon>
        <taxon>Spermatophyta</taxon>
        <taxon>Magnoliopsida</taxon>
        <taxon>eudicotyledons</taxon>
        <taxon>Gunneridae</taxon>
        <taxon>Pentapetalae</taxon>
        <taxon>rosids</taxon>
        <taxon>fabids</taxon>
        <taxon>Malpighiales</taxon>
        <taxon>Salicaceae</taxon>
        <taxon>Saliceae</taxon>
        <taxon>Populus</taxon>
    </lineage>
</organism>
<dbReference type="InterPro" id="IPR036869">
    <property type="entry name" value="J_dom_sf"/>
</dbReference>
<dbReference type="Pfam" id="PF00226">
    <property type="entry name" value="DnaJ"/>
    <property type="match status" value="1"/>
</dbReference>
<feature type="compositionally biased region" description="Polar residues" evidence="1">
    <location>
        <begin position="9"/>
        <end position="19"/>
    </location>
</feature>